<accession>A0AAV7I0B5</accession>
<dbReference type="AlphaFoldDB" id="A0AAV7I0B5"/>
<proteinExistence type="predicted"/>
<reference evidence="2 3" key="1">
    <citation type="journal article" date="2021" name="J. Hered.">
        <title>A chromosome-level genome assembly of the parasitoid wasp, Cotesia glomerata (Hymenoptera: Braconidae).</title>
        <authorList>
            <person name="Pinto B.J."/>
            <person name="Weis J.J."/>
            <person name="Gamble T."/>
            <person name="Ode P.J."/>
            <person name="Paul R."/>
            <person name="Zaspel J.M."/>
        </authorList>
    </citation>
    <scope>NUCLEOTIDE SEQUENCE [LARGE SCALE GENOMIC DNA]</scope>
    <source>
        <strain evidence="2">CgM1</strain>
    </source>
</reference>
<dbReference type="EMBL" id="JAHXZJ010002609">
    <property type="protein sequence ID" value="KAH0539495.1"/>
    <property type="molecule type" value="Genomic_DNA"/>
</dbReference>
<feature type="region of interest" description="Disordered" evidence="1">
    <location>
        <begin position="138"/>
        <end position="165"/>
    </location>
</feature>
<evidence type="ECO:0000313" key="3">
    <source>
        <dbReference type="Proteomes" id="UP000826195"/>
    </source>
</evidence>
<comment type="caution">
    <text evidence="2">The sequence shown here is derived from an EMBL/GenBank/DDBJ whole genome shotgun (WGS) entry which is preliminary data.</text>
</comment>
<name>A0AAV7I0B5_COTGL</name>
<gene>
    <name evidence="2" type="ORF">KQX54_005168</name>
</gene>
<protein>
    <submittedName>
        <fullName evidence="2">Uncharacterized protein</fullName>
    </submittedName>
</protein>
<organism evidence="2 3">
    <name type="scientific">Cotesia glomerata</name>
    <name type="common">Lepidopteran parasitic wasp</name>
    <name type="synonym">Apanteles glomeratus</name>
    <dbReference type="NCBI Taxonomy" id="32391"/>
    <lineage>
        <taxon>Eukaryota</taxon>
        <taxon>Metazoa</taxon>
        <taxon>Ecdysozoa</taxon>
        <taxon>Arthropoda</taxon>
        <taxon>Hexapoda</taxon>
        <taxon>Insecta</taxon>
        <taxon>Pterygota</taxon>
        <taxon>Neoptera</taxon>
        <taxon>Endopterygota</taxon>
        <taxon>Hymenoptera</taxon>
        <taxon>Apocrita</taxon>
        <taxon>Ichneumonoidea</taxon>
        <taxon>Braconidae</taxon>
        <taxon>Microgastrinae</taxon>
        <taxon>Cotesia</taxon>
    </lineage>
</organism>
<evidence type="ECO:0000313" key="2">
    <source>
        <dbReference type="EMBL" id="KAH0539495.1"/>
    </source>
</evidence>
<dbReference type="Proteomes" id="UP000826195">
    <property type="component" value="Unassembled WGS sequence"/>
</dbReference>
<evidence type="ECO:0000256" key="1">
    <source>
        <dbReference type="SAM" id="MobiDB-lite"/>
    </source>
</evidence>
<sequence>MDVIYWSPWIMTRDDGASAEIRTFQMTMIIIMMTVMEQNIVGERRREVGRVAEGENEKRRDASWTALDVAFRVHPHLSCSPQQPSPPCSSPSFSPHLSKHPSIHLSAEKERAEWSGEWYLLLVRLLISPQSHQSRRAEPVTLWSEPSSTGSVPTPPLSRTPSSETSFAPRASFSPRWLLLLLLPFTLLQNPLFFEKLPLDRS</sequence>
<keyword evidence="3" id="KW-1185">Reference proteome</keyword>